<proteinExistence type="predicted"/>
<dbReference type="EMBL" id="UYJE01009918">
    <property type="protein sequence ID" value="VDI78050.1"/>
    <property type="molecule type" value="Genomic_DNA"/>
</dbReference>
<protein>
    <submittedName>
        <fullName evidence="2">Uncharacterized protein</fullName>
    </submittedName>
</protein>
<sequence>MEHVMDKLNFLVDIAIDNKKLQHTQNDSILPKSANERSTTQQQMNSEEQDKKRCKLHWRIETPGYLEHKKDEIVKAMKNAIEIVKIGTSHEIEDIHEGSITIDTLLPMSILQDKNAFHQSIRKFLEEMVSVCGLDPNIPLSVKVQITLSDLEQGSVKYSIEEMKHTTMIDKAVQAVPTMLDRSTGSSELEIEEELDSTKGPEDDMMIYSASIKGNVLIPPSEMAFLQDEYGDFPTYEDEKYMLLMGCVNDIRWIESVLTFFKRVAPICNLGIKEKSKKLLNSKCINNFIHIASKSSQRSNNLKSMLQCLSESKDLQNNVITVVRDDVIISDLLKESKQIRVKINEKEWLPDLMDAIASSAVLVDIPSSSSSPEISTVFVSLGSRA</sequence>
<gene>
    <name evidence="2" type="ORF">MGAL_10B030882</name>
</gene>
<dbReference type="AlphaFoldDB" id="A0A8B6HF61"/>
<dbReference type="OrthoDB" id="6189865at2759"/>
<feature type="compositionally biased region" description="Polar residues" evidence="1">
    <location>
        <begin position="36"/>
        <end position="46"/>
    </location>
</feature>
<evidence type="ECO:0000313" key="3">
    <source>
        <dbReference type="Proteomes" id="UP000596742"/>
    </source>
</evidence>
<organism evidence="2 3">
    <name type="scientific">Mytilus galloprovincialis</name>
    <name type="common">Mediterranean mussel</name>
    <dbReference type="NCBI Taxonomy" id="29158"/>
    <lineage>
        <taxon>Eukaryota</taxon>
        <taxon>Metazoa</taxon>
        <taxon>Spiralia</taxon>
        <taxon>Lophotrochozoa</taxon>
        <taxon>Mollusca</taxon>
        <taxon>Bivalvia</taxon>
        <taxon>Autobranchia</taxon>
        <taxon>Pteriomorphia</taxon>
        <taxon>Mytilida</taxon>
        <taxon>Mytiloidea</taxon>
        <taxon>Mytilidae</taxon>
        <taxon>Mytilinae</taxon>
        <taxon>Mytilus</taxon>
    </lineage>
</organism>
<accession>A0A8B6HF61</accession>
<feature type="region of interest" description="Disordered" evidence="1">
    <location>
        <begin position="25"/>
        <end position="52"/>
    </location>
</feature>
<comment type="caution">
    <text evidence="2">The sequence shown here is derived from an EMBL/GenBank/DDBJ whole genome shotgun (WGS) entry which is preliminary data.</text>
</comment>
<evidence type="ECO:0000313" key="2">
    <source>
        <dbReference type="EMBL" id="VDI78050.1"/>
    </source>
</evidence>
<reference evidence="2" key="1">
    <citation type="submission" date="2018-11" db="EMBL/GenBank/DDBJ databases">
        <authorList>
            <person name="Alioto T."/>
            <person name="Alioto T."/>
        </authorList>
    </citation>
    <scope>NUCLEOTIDE SEQUENCE</scope>
</reference>
<keyword evidence="3" id="KW-1185">Reference proteome</keyword>
<dbReference type="Proteomes" id="UP000596742">
    <property type="component" value="Unassembled WGS sequence"/>
</dbReference>
<name>A0A8B6HF61_MYTGA</name>
<evidence type="ECO:0000256" key="1">
    <source>
        <dbReference type="SAM" id="MobiDB-lite"/>
    </source>
</evidence>